<name>A0A085LJR1_9BILA</name>
<gene>
    <name evidence="1" type="ORF">M513_13915</name>
    <name evidence="2" type="ORF">M514_13915</name>
</gene>
<evidence type="ECO:0000313" key="1">
    <source>
        <dbReference type="EMBL" id="KFD45207.1"/>
    </source>
</evidence>
<dbReference type="Proteomes" id="UP000030764">
    <property type="component" value="Unassembled WGS sequence"/>
</dbReference>
<dbReference type="AlphaFoldDB" id="A0A085LJR1"/>
<dbReference type="EMBL" id="KL363645">
    <property type="protein sequence ID" value="KFD45207.1"/>
    <property type="molecule type" value="Genomic_DNA"/>
</dbReference>
<organism evidence="1 3">
    <name type="scientific">Trichuris suis</name>
    <name type="common">pig whipworm</name>
    <dbReference type="NCBI Taxonomy" id="68888"/>
    <lineage>
        <taxon>Eukaryota</taxon>
        <taxon>Metazoa</taxon>
        <taxon>Ecdysozoa</taxon>
        <taxon>Nematoda</taxon>
        <taxon>Enoplea</taxon>
        <taxon>Dorylaimia</taxon>
        <taxon>Trichinellida</taxon>
        <taxon>Trichuridae</taxon>
        <taxon>Trichuris</taxon>
    </lineage>
</organism>
<protein>
    <submittedName>
        <fullName evidence="1">Uncharacterized protein</fullName>
    </submittedName>
</protein>
<accession>A0A085LJR1</accession>
<evidence type="ECO:0000313" key="3">
    <source>
        <dbReference type="Proteomes" id="UP000030764"/>
    </source>
</evidence>
<dbReference type="EMBL" id="KL367835">
    <property type="protein sequence ID" value="KFD59558.1"/>
    <property type="molecule type" value="Genomic_DNA"/>
</dbReference>
<sequence length="88" mass="9532">MELARNEPAWVVGSGKAHEGLGLRRVCPRAAANAEETLRACGRPTVPNVRLDESAFLIVGQAFKAKLLESGERFGLTLRVKDEISEGN</sequence>
<keyword evidence="3" id="KW-1185">Reference proteome</keyword>
<dbReference type="Proteomes" id="UP000030758">
    <property type="component" value="Unassembled WGS sequence"/>
</dbReference>
<reference evidence="1 3" key="1">
    <citation type="journal article" date="2014" name="Nat. Genet.">
        <title>Genome and transcriptome of the porcine whipworm Trichuris suis.</title>
        <authorList>
            <person name="Jex A.R."/>
            <person name="Nejsum P."/>
            <person name="Schwarz E.M."/>
            <person name="Hu L."/>
            <person name="Young N.D."/>
            <person name="Hall R.S."/>
            <person name="Korhonen P.K."/>
            <person name="Liao S."/>
            <person name="Thamsborg S."/>
            <person name="Xia J."/>
            <person name="Xu P."/>
            <person name="Wang S."/>
            <person name="Scheerlinck J.P."/>
            <person name="Hofmann A."/>
            <person name="Sternberg P.W."/>
            <person name="Wang J."/>
            <person name="Gasser R.B."/>
        </authorList>
    </citation>
    <scope>NUCLEOTIDE SEQUENCE [LARGE SCALE GENOMIC DNA]</scope>
    <source>
        <strain evidence="2">DCEP-RM93F</strain>
        <strain evidence="1">DCEP-RM93M</strain>
    </source>
</reference>
<proteinExistence type="predicted"/>
<evidence type="ECO:0000313" key="2">
    <source>
        <dbReference type="EMBL" id="KFD59558.1"/>
    </source>
</evidence>